<feature type="signal peptide" evidence="1">
    <location>
        <begin position="1"/>
        <end position="19"/>
    </location>
</feature>
<keyword evidence="1" id="KW-0732">Signal</keyword>
<evidence type="ECO:0000313" key="2">
    <source>
        <dbReference type="EMBL" id="KAK4149512.1"/>
    </source>
</evidence>
<reference evidence="2" key="1">
    <citation type="journal article" date="2023" name="Mol. Phylogenet. Evol.">
        <title>Genome-scale phylogeny and comparative genomics of the fungal order Sordariales.</title>
        <authorList>
            <person name="Hensen N."/>
            <person name="Bonometti L."/>
            <person name="Westerberg I."/>
            <person name="Brannstrom I.O."/>
            <person name="Guillou S."/>
            <person name="Cros-Aarteil S."/>
            <person name="Calhoun S."/>
            <person name="Haridas S."/>
            <person name="Kuo A."/>
            <person name="Mondo S."/>
            <person name="Pangilinan J."/>
            <person name="Riley R."/>
            <person name="LaButti K."/>
            <person name="Andreopoulos B."/>
            <person name="Lipzen A."/>
            <person name="Chen C."/>
            <person name="Yan M."/>
            <person name="Daum C."/>
            <person name="Ng V."/>
            <person name="Clum A."/>
            <person name="Steindorff A."/>
            <person name="Ohm R.A."/>
            <person name="Martin F."/>
            <person name="Silar P."/>
            <person name="Natvig D.O."/>
            <person name="Lalanne C."/>
            <person name="Gautier V."/>
            <person name="Ament-Velasquez S.L."/>
            <person name="Kruys A."/>
            <person name="Hutchinson M.I."/>
            <person name="Powell A.J."/>
            <person name="Barry K."/>
            <person name="Miller A.N."/>
            <person name="Grigoriev I.V."/>
            <person name="Debuchy R."/>
            <person name="Gladieux P."/>
            <person name="Hiltunen Thoren M."/>
            <person name="Johannesson H."/>
        </authorList>
    </citation>
    <scope>NUCLEOTIDE SEQUENCE</scope>
    <source>
        <strain evidence="2">CBS 538.74</strain>
    </source>
</reference>
<feature type="chain" id="PRO_5042840235" evidence="1">
    <location>
        <begin position="20"/>
        <end position="185"/>
    </location>
</feature>
<comment type="caution">
    <text evidence="2">The sequence shown here is derived from an EMBL/GenBank/DDBJ whole genome shotgun (WGS) entry which is preliminary data.</text>
</comment>
<keyword evidence="3" id="KW-1185">Reference proteome</keyword>
<evidence type="ECO:0000256" key="1">
    <source>
        <dbReference type="SAM" id="SignalP"/>
    </source>
</evidence>
<dbReference type="EMBL" id="MU857151">
    <property type="protein sequence ID" value="KAK4149512.1"/>
    <property type="molecule type" value="Genomic_DNA"/>
</dbReference>
<gene>
    <name evidence="2" type="ORF">C8A00DRAFT_18801</name>
</gene>
<evidence type="ECO:0000313" key="3">
    <source>
        <dbReference type="Proteomes" id="UP001302745"/>
    </source>
</evidence>
<dbReference type="Proteomes" id="UP001302745">
    <property type="component" value="Unassembled WGS sequence"/>
</dbReference>
<proteinExistence type="predicted"/>
<name>A0AAN6ZSP9_9PEZI</name>
<reference evidence="2" key="2">
    <citation type="submission" date="2023-05" db="EMBL/GenBank/DDBJ databases">
        <authorList>
            <consortium name="Lawrence Berkeley National Laboratory"/>
            <person name="Steindorff A."/>
            <person name="Hensen N."/>
            <person name="Bonometti L."/>
            <person name="Westerberg I."/>
            <person name="Brannstrom I.O."/>
            <person name="Guillou S."/>
            <person name="Cros-Aarteil S."/>
            <person name="Calhoun S."/>
            <person name="Haridas S."/>
            <person name="Kuo A."/>
            <person name="Mondo S."/>
            <person name="Pangilinan J."/>
            <person name="Riley R."/>
            <person name="Labutti K."/>
            <person name="Andreopoulos B."/>
            <person name="Lipzen A."/>
            <person name="Chen C."/>
            <person name="Yanf M."/>
            <person name="Daum C."/>
            <person name="Ng V."/>
            <person name="Clum A."/>
            <person name="Ohm R."/>
            <person name="Martin F."/>
            <person name="Silar P."/>
            <person name="Natvig D."/>
            <person name="Lalanne C."/>
            <person name="Gautier V."/>
            <person name="Ament-Velasquez S.L."/>
            <person name="Kruys A."/>
            <person name="Hutchinson M.I."/>
            <person name="Powell A.J."/>
            <person name="Barry K."/>
            <person name="Miller A.N."/>
            <person name="Grigoriev I.V."/>
            <person name="Debuchy R."/>
            <person name="Gladieux P."/>
            <person name="Thoren M.H."/>
            <person name="Johannesson H."/>
        </authorList>
    </citation>
    <scope>NUCLEOTIDE SEQUENCE</scope>
    <source>
        <strain evidence="2">CBS 538.74</strain>
    </source>
</reference>
<dbReference type="PANTHER" id="PTHR39603:SF1">
    <property type="entry name" value="CYANOVIRIN-N DOMAIN-CONTAINING PROTEIN"/>
    <property type="match status" value="1"/>
</dbReference>
<dbReference type="PANTHER" id="PTHR39603">
    <property type="entry name" value="CYANOVIRIN-N DOMAIN-CONTAINING PROTEIN"/>
    <property type="match status" value="1"/>
</dbReference>
<protein>
    <submittedName>
        <fullName evidence="2">Uncharacterized protein</fullName>
    </submittedName>
</protein>
<organism evidence="2 3">
    <name type="scientific">Chaetomidium leptoderma</name>
    <dbReference type="NCBI Taxonomy" id="669021"/>
    <lineage>
        <taxon>Eukaryota</taxon>
        <taxon>Fungi</taxon>
        <taxon>Dikarya</taxon>
        <taxon>Ascomycota</taxon>
        <taxon>Pezizomycotina</taxon>
        <taxon>Sordariomycetes</taxon>
        <taxon>Sordariomycetidae</taxon>
        <taxon>Sordariales</taxon>
        <taxon>Chaetomiaceae</taxon>
        <taxon>Chaetomidium</taxon>
    </lineage>
</organism>
<sequence>MVKFALPLVALAMSASVAAAPSEPSKTTGFSFEQWIEDIIANPHTALTVDEAIAAAQAADVVGSTDGLQKRYLQCNTAGWKRAPGRDAAACADDLARKGNNGVNCVIPSNTGLIEMCRIGGAQVHAAKPTRVVNLPVPQSANCNDVARTIGQIFDNCWRSDDTVLGDATCITNDNMDIWLDGGQA</sequence>
<accession>A0AAN6ZSP9</accession>
<dbReference type="AlphaFoldDB" id="A0AAN6ZSP9"/>